<dbReference type="SUPFAM" id="SSF161098">
    <property type="entry name" value="MetI-like"/>
    <property type="match status" value="1"/>
</dbReference>
<dbReference type="GeneID" id="12449733"/>
<reference evidence="7 8" key="2">
    <citation type="journal article" date="2014" name="Extremophiles">
        <title>Analysis of the complete genome of Fervidococcus fontis confirms the distinct phylogenetic position of the order Fervidicoccales and suggests its environmental function.</title>
        <authorList>
            <person name="Lebedinsky A.V."/>
            <person name="Mardanov A.V."/>
            <person name="Kublanov I.V."/>
            <person name="Gumerov V.M."/>
            <person name="Beletsky A.V."/>
            <person name="Perevalova A.A."/>
            <person name="Bidzhieva S.Kh."/>
            <person name="Bonch-Osmolovskaya E.A."/>
            <person name="Skryabin K.G."/>
            <person name="Ravin N.V."/>
        </authorList>
    </citation>
    <scope>NUCLEOTIDE SEQUENCE [LARGE SCALE GENOMIC DNA]</scope>
    <source>
        <strain evidence="8">DSM 19380 / VKM B-2539 / Kam940</strain>
    </source>
</reference>
<dbReference type="HOGENOM" id="CLU_033621_2_0_2"/>
<dbReference type="EMBL" id="CP003423">
    <property type="protein sequence ID" value="AFH42644.1"/>
    <property type="molecule type" value="Genomic_DNA"/>
</dbReference>
<dbReference type="OrthoDB" id="11402at2157"/>
<dbReference type="InterPro" id="IPR051408">
    <property type="entry name" value="Phosphate_transprt_permease"/>
</dbReference>
<feature type="transmembrane region" description="Helical" evidence="5">
    <location>
        <begin position="12"/>
        <end position="34"/>
    </location>
</feature>
<protein>
    <submittedName>
        <fullName evidence="7">Phosphate ABC transporter, permease protein</fullName>
    </submittedName>
</protein>
<evidence type="ECO:0000256" key="5">
    <source>
        <dbReference type="RuleBase" id="RU363032"/>
    </source>
</evidence>
<keyword evidence="2 5" id="KW-0812">Transmembrane</keyword>
<dbReference type="Proteomes" id="UP000007391">
    <property type="component" value="Chromosome"/>
</dbReference>
<dbReference type="InterPro" id="IPR000515">
    <property type="entry name" value="MetI-like"/>
</dbReference>
<comment type="similarity">
    <text evidence="5">Belongs to the binding-protein-dependent transport system permease family.</text>
</comment>
<dbReference type="RefSeq" id="WP_014557793.1">
    <property type="nucleotide sequence ID" value="NC_017461.1"/>
</dbReference>
<feature type="transmembrane region" description="Helical" evidence="5">
    <location>
        <begin position="249"/>
        <end position="270"/>
    </location>
</feature>
<dbReference type="eggNOG" id="arCOG00168">
    <property type="taxonomic scope" value="Archaea"/>
</dbReference>
<evidence type="ECO:0000259" key="6">
    <source>
        <dbReference type="PROSITE" id="PS50928"/>
    </source>
</evidence>
<comment type="subcellular location">
    <subcellularLocation>
        <location evidence="5">Cell membrane</location>
        <topology evidence="5">Multi-pass membrane protein</topology>
    </subcellularLocation>
    <subcellularLocation>
        <location evidence="1">Membrane</location>
        <topology evidence="1">Multi-pass membrane protein</topology>
    </subcellularLocation>
</comment>
<dbReference type="PANTHER" id="PTHR42922">
    <property type="entry name" value="PHOSPHATE TRANSPORT SYSTEM PERMEASE PROTEIN PSTA"/>
    <property type="match status" value="1"/>
</dbReference>
<dbReference type="Gene3D" id="1.10.3720.10">
    <property type="entry name" value="MetI-like"/>
    <property type="match status" value="1"/>
</dbReference>
<keyword evidence="5" id="KW-0813">Transport</keyword>
<feature type="transmembrane region" description="Helical" evidence="5">
    <location>
        <begin position="194"/>
        <end position="223"/>
    </location>
</feature>
<dbReference type="KEGG" id="ffo:FFONT_0654"/>
<dbReference type="AlphaFoldDB" id="I0A0Y7"/>
<evidence type="ECO:0000256" key="2">
    <source>
        <dbReference type="ARBA" id="ARBA00022692"/>
    </source>
</evidence>
<evidence type="ECO:0000313" key="8">
    <source>
        <dbReference type="Proteomes" id="UP000007391"/>
    </source>
</evidence>
<dbReference type="PROSITE" id="PS50928">
    <property type="entry name" value="ABC_TM1"/>
    <property type="match status" value="1"/>
</dbReference>
<keyword evidence="4 5" id="KW-0472">Membrane</keyword>
<evidence type="ECO:0000256" key="4">
    <source>
        <dbReference type="ARBA" id="ARBA00023136"/>
    </source>
</evidence>
<accession>I0A0Y7</accession>
<reference evidence="8" key="1">
    <citation type="submission" date="2012-03" db="EMBL/GenBank/DDBJ databases">
        <title>Fervidicoccus fontis complete genome analysis confirms its distinct phylogenetic position and predicts its environmental function.</title>
        <authorList>
            <person name="Lebedinsky A.V."/>
            <person name="Mardanov A.V."/>
            <person name="Gumerov V.M."/>
            <person name="Beletsky A.V."/>
            <person name="Kublanov I.V."/>
            <person name="Perevalova A.A."/>
            <person name="Bonch-Osmolovskaya E.A."/>
            <person name="Ravin N.V."/>
            <person name="Skryabin K.G."/>
        </authorList>
    </citation>
    <scope>NUCLEOTIDE SEQUENCE [LARGE SCALE GENOMIC DNA]</scope>
    <source>
        <strain evidence="8">DSM 19380 / VKM B-2539 / Kam940</strain>
    </source>
</reference>
<keyword evidence="8" id="KW-1185">Reference proteome</keyword>
<sequence length="280" mass="30414">MKMDKLLDRAFFLAVLSMTAIAIFPFFVLLFHVIENGIEAILQVGILRFLTSLPPSPGNGMGGVGPAVLGTVIVVGLSTLFSIPISFALSVLFVEFPNSRISKISSVLTDSLLELPSIIVGMLIYVLVVVPMKTPSMIAGSIALTVVSLPIYVTYMRNALLSVPPQYREAGYSIGLKKLQVLLKVMMPIARRGLSLSVVLGIARAMGETASLLFTVGNVLYYYPKDVAEPGTTLTILIYNFVQTPYGNYIAMAWGAALMIVLFYLLLFAISKLLVKEVRI</sequence>
<proteinExistence type="inferred from homology"/>
<evidence type="ECO:0000313" key="7">
    <source>
        <dbReference type="EMBL" id="AFH42644.1"/>
    </source>
</evidence>
<keyword evidence="3 5" id="KW-1133">Transmembrane helix</keyword>
<dbReference type="PANTHER" id="PTHR42922:SF1">
    <property type="entry name" value="PHOSPHATE TRANSPORT SYSTEM PERMEASE PROTEIN PSTA"/>
    <property type="match status" value="1"/>
</dbReference>
<feature type="transmembrane region" description="Helical" evidence="5">
    <location>
        <begin position="115"/>
        <end position="132"/>
    </location>
</feature>
<organism evidence="7 8">
    <name type="scientific">Fervidicoccus fontis (strain DSM 19380 / JCM 18336 / VKM B-2539 / Kam940)</name>
    <dbReference type="NCBI Taxonomy" id="1163730"/>
    <lineage>
        <taxon>Archaea</taxon>
        <taxon>Thermoproteota</taxon>
        <taxon>Thermoprotei</taxon>
        <taxon>Fervidicoccales</taxon>
        <taxon>Fervidicoccaceae</taxon>
        <taxon>Fervidicoccus</taxon>
    </lineage>
</organism>
<dbReference type="CDD" id="cd06261">
    <property type="entry name" value="TM_PBP2"/>
    <property type="match status" value="1"/>
</dbReference>
<evidence type="ECO:0000256" key="3">
    <source>
        <dbReference type="ARBA" id="ARBA00022989"/>
    </source>
</evidence>
<dbReference type="GO" id="GO:0055085">
    <property type="term" value="P:transmembrane transport"/>
    <property type="evidence" value="ECO:0007669"/>
    <property type="project" value="InterPro"/>
</dbReference>
<dbReference type="STRING" id="1163730.FFONT_0654"/>
<feature type="transmembrane region" description="Helical" evidence="5">
    <location>
        <begin position="67"/>
        <end position="94"/>
    </location>
</feature>
<gene>
    <name evidence="7" type="ordered locus">FFONT_0654</name>
</gene>
<dbReference type="InParanoid" id="I0A0Y7"/>
<feature type="transmembrane region" description="Helical" evidence="5">
    <location>
        <begin position="138"/>
        <end position="155"/>
    </location>
</feature>
<dbReference type="FunCoup" id="I0A0Y7">
    <property type="interactions" value="7"/>
</dbReference>
<dbReference type="InterPro" id="IPR035906">
    <property type="entry name" value="MetI-like_sf"/>
</dbReference>
<evidence type="ECO:0000256" key="1">
    <source>
        <dbReference type="ARBA" id="ARBA00004141"/>
    </source>
</evidence>
<dbReference type="Pfam" id="PF00528">
    <property type="entry name" value="BPD_transp_1"/>
    <property type="match status" value="1"/>
</dbReference>
<dbReference type="GO" id="GO:0005886">
    <property type="term" value="C:plasma membrane"/>
    <property type="evidence" value="ECO:0007669"/>
    <property type="project" value="UniProtKB-SubCell"/>
</dbReference>
<name>I0A0Y7_FERFK</name>
<feature type="domain" description="ABC transmembrane type-1" evidence="6">
    <location>
        <begin position="68"/>
        <end position="271"/>
    </location>
</feature>